<evidence type="ECO:0000313" key="3">
    <source>
        <dbReference type="Proteomes" id="UP000078512"/>
    </source>
</evidence>
<feature type="chain" id="PRO_5008276040" evidence="1">
    <location>
        <begin position="20"/>
        <end position="123"/>
    </location>
</feature>
<organism evidence="2 3">
    <name type="scientific">Linnemannia elongata AG-77</name>
    <dbReference type="NCBI Taxonomy" id="1314771"/>
    <lineage>
        <taxon>Eukaryota</taxon>
        <taxon>Fungi</taxon>
        <taxon>Fungi incertae sedis</taxon>
        <taxon>Mucoromycota</taxon>
        <taxon>Mortierellomycotina</taxon>
        <taxon>Mortierellomycetes</taxon>
        <taxon>Mortierellales</taxon>
        <taxon>Mortierellaceae</taxon>
        <taxon>Linnemannia</taxon>
    </lineage>
</organism>
<evidence type="ECO:0000313" key="2">
    <source>
        <dbReference type="EMBL" id="OAQ25041.1"/>
    </source>
</evidence>
<name>A0A197JKK6_9FUNG</name>
<keyword evidence="3" id="KW-1185">Reference proteome</keyword>
<dbReference type="EMBL" id="KV442084">
    <property type="protein sequence ID" value="OAQ25041.1"/>
    <property type="molecule type" value="Genomic_DNA"/>
</dbReference>
<accession>A0A197JKK6</accession>
<dbReference type="AlphaFoldDB" id="A0A197JKK6"/>
<dbReference type="OrthoDB" id="3161828at2759"/>
<gene>
    <name evidence="2" type="ORF">K457DRAFT_141542</name>
</gene>
<feature type="signal peptide" evidence="1">
    <location>
        <begin position="1"/>
        <end position="19"/>
    </location>
</feature>
<keyword evidence="1" id="KW-0732">Signal</keyword>
<sequence>MLSTKRLPLFSLMFHGVLAIVLLAYTCNQVQAATLDLYGCSGRNFQGECQSFSCGYQDCCRLPEFFQTRLVSVRATGAYNVRLFTDAGCAYHCNDNDNGARFVDHEGWTNIGAAAYACVDGPY</sequence>
<protein>
    <submittedName>
        <fullName evidence="2">Uncharacterized protein</fullName>
    </submittedName>
</protein>
<evidence type="ECO:0000256" key="1">
    <source>
        <dbReference type="SAM" id="SignalP"/>
    </source>
</evidence>
<reference evidence="2 3" key="1">
    <citation type="submission" date="2016-05" db="EMBL/GenBank/DDBJ databases">
        <title>Genome sequencing reveals origins of a unique bacterial endosymbiosis in the earliest lineages of terrestrial Fungi.</title>
        <authorList>
            <consortium name="DOE Joint Genome Institute"/>
            <person name="Uehling J."/>
            <person name="Gryganskyi A."/>
            <person name="Hameed K."/>
            <person name="Tschaplinski T."/>
            <person name="Misztal P."/>
            <person name="Wu S."/>
            <person name="Desiro A."/>
            <person name="Vande Pol N."/>
            <person name="Du Z.-Y."/>
            <person name="Zienkiewicz A."/>
            <person name="Zienkiewicz K."/>
            <person name="Morin E."/>
            <person name="Tisserant E."/>
            <person name="Splivallo R."/>
            <person name="Hainaut M."/>
            <person name="Henrissat B."/>
            <person name="Ohm R."/>
            <person name="Kuo A."/>
            <person name="Yan J."/>
            <person name="Lipzen A."/>
            <person name="Nolan M."/>
            <person name="Labutti K."/>
            <person name="Barry K."/>
            <person name="Goldstein A."/>
            <person name="Labbe J."/>
            <person name="Schadt C."/>
            <person name="Tuskan G."/>
            <person name="Grigoriev I."/>
            <person name="Martin F."/>
            <person name="Vilgalys R."/>
            <person name="Bonito G."/>
        </authorList>
    </citation>
    <scope>NUCLEOTIDE SEQUENCE [LARGE SCALE GENOMIC DNA]</scope>
    <source>
        <strain evidence="2 3">AG-77</strain>
    </source>
</reference>
<proteinExistence type="predicted"/>
<dbReference type="Proteomes" id="UP000078512">
    <property type="component" value="Unassembled WGS sequence"/>
</dbReference>